<reference evidence="1 2" key="1">
    <citation type="submission" date="2020-08" db="EMBL/GenBank/DDBJ databases">
        <authorList>
            <person name="Ren C."/>
            <person name="Gu Y."/>
            <person name="Xu Y."/>
        </authorList>
    </citation>
    <scope>NUCLEOTIDE SEQUENCE [LARGE SCALE GENOMIC DNA]</scope>
    <source>
        <strain evidence="1 2">LBM18003</strain>
    </source>
</reference>
<name>A0A7G9WJX2_9FIRM</name>
<dbReference type="RefSeq" id="WP_212508054.1">
    <property type="nucleotide sequence ID" value="NZ_CP060696.1"/>
</dbReference>
<evidence type="ECO:0000313" key="2">
    <source>
        <dbReference type="Proteomes" id="UP000516046"/>
    </source>
</evidence>
<sequence>MSEILHWENWTTRKPHRCFGCGKTYPAGSQMVNAAYEDDGSVDSCYWCKTCQEYMHRYFEYGDETDFGEIFANDPDGWNTLRAEMEE</sequence>
<organism evidence="1 2">
    <name type="scientific">Caproicibacterium amylolyticum</name>
    <dbReference type="NCBI Taxonomy" id="2766537"/>
    <lineage>
        <taxon>Bacteria</taxon>
        <taxon>Bacillati</taxon>
        <taxon>Bacillota</taxon>
        <taxon>Clostridia</taxon>
        <taxon>Eubacteriales</taxon>
        <taxon>Oscillospiraceae</taxon>
        <taxon>Caproicibacterium</taxon>
    </lineage>
</organism>
<keyword evidence="2" id="KW-1185">Reference proteome</keyword>
<dbReference type="Proteomes" id="UP000516046">
    <property type="component" value="Chromosome"/>
</dbReference>
<gene>
    <name evidence="1" type="ORF">H6X83_05000</name>
</gene>
<accession>A0A7G9WJX2</accession>
<protein>
    <submittedName>
        <fullName evidence="1">Uncharacterized protein</fullName>
    </submittedName>
</protein>
<proteinExistence type="predicted"/>
<dbReference type="KEGG" id="caml:H6X83_05000"/>
<dbReference type="EMBL" id="CP060696">
    <property type="protein sequence ID" value="QNO18984.1"/>
    <property type="molecule type" value="Genomic_DNA"/>
</dbReference>
<evidence type="ECO:0000313" key="1">
    <source>
        <dbReference type="EMBL" id="QNO18984.1"/>
    </source>
</evidence>
<dbReference type="AlphaFoldDB" id="A0A7G9WJX2"/>